<evidence type="ECO:0000313" key="1">
    <source>
        <dbReference type="EMBL" id="CEK74015.1"/>
    </source>
</evidence>
<protein>
    <submittedName>
        <fullName evidence="1">Uncharacterized protein</fullName>
    </submittedName>
</protein>
<gene>
    <name evidence="1" type="primary">ORF89313</name>
</gene>
<proteinExistence type="predicted"/>
<organism evidence="1">
    <name type="scientific">Arion vulgaris</name>
    <dbReference type="NCBI Taxonomy" id="1028688"/>
    <lineage>
        <taxon>Eukaryota</taxon>
        <taxon>Metazoa</taxon>
        <taxon>Spiralia</taxon>
        <taxon>Lophotrochozoa</taxon>
        <taxon>Mollusca</taxon>
        <taxon>Gastropoda</taxon>
        <taxon>Heterobranchia</taxon>
        <taxon>Euthyneura</taxon>
        <taxon>Panpulmonata</taxon>
        <taxon>Eupulmonata</taxon>
        <taxon>Stylommatophora</taxon>
        <taxon>Helicina</taxon>
        <taxon>Arionoidea</taxon>
        <taxon>Arionidae</taxon>
        <taxon>Arion</taxon>
    </lineage>
</organism>
<name>A0A0B7A244_9EUPU</name>
<accession>A0A0B7A244</accession>
<dbReference type="EMBL" id="HACG01027150">
    <property type="protein sequence ID" value="CEK74015.1"/>
    <property type="molecule type" value="Transcribed_RNA"/>
</dbReference>
<feature type="non-terminal residue" evidence="1">
    <location>
        <position position="1"/>
    </location>
</feature>
<dbReference type="AlphaFoldDB" id="A0A0B7A244"/>
<sequence length="102" mass="12032">NNLPTHTHCNTHCNNFAYTHQHTLKQPRPHTPTYTAATSHTHTHQHTVEQPRTHTHQHNTHWNNLAHTHVHTHHLSFLQNSNKCMNQNAVYNQCQHSVYIIY</sequence>
<reference evidence="1" key="1">
    <citation type="submission" date="2014-12" db="EMBL/GenBank/DDBJ databases">
        <title>Insight into the proteome of Arion vulgaris.</title>
        <authorList>
            <person name="Aradska J."/>
            <person name="Bulat T."/>
            <person name="Smidak R."/>
            <person name="Sarate P."/>
            <person name="Gangsoo J."/>
            <person name="Sialana F."/>
            <person name="Bilban M."/>
            <person name="Lubec G."/>
        </authorList>
    </citation>
    <scope>NUCLEOTIDE SEQUENCE</scope>
    <source>
        <tissue evidence="1">Skin</tissue>
    </source>
</reference>